<dbReference type="AlphaFoldDB" id="A0A6M3JU68"/>
<evidence type="ECO:0008006" key="3">
    <source>
        <dbReference type="Google" id="ProtNLM"/>
    </source>
</evidence>
<gene>
    <name evidence="1" type="ORF">MM415A02830_0015</name>
    <name evidence="2" type="ORF">MM415B03058_0006</name>
</gene>
<proteinExistence type="predicted"/>
<evidence type="ECO:0000313" key="1">
    <source>
        <dbReference type="EMBL" id="QJA72247.1"/>
    </source>
</evidence>
<name>A0A6M3JU68_9ZZZZ</name>
<dbReference type="EMBL" id="MT142678">
    <property type="protein sequence ID" value="QJA87038.1"/>
    <property type="molecule type" value="Genomic_DNA"/>
</dbReference>
<dbReference type="EMBL" id="MT141935">
    <property type="protein sequence ID" value="QJA72247.1"/>
    <property type="molecule type" value="Genomic_DNA"/>
</dbReference>
<sequence>MASLSEFLQVINGASTAELHEFSRILEQRLKVSFKVGNKVQFDAGSRGFIKGRISKVNQKTVSVLADNGMKWKVHPSFLTKI</sequence>
<organism evidence="1">
    <name type="scientific">viral metagenome</name>
    <dbReference type="NCBI Taxonomy" id="1070528"/>
    <lineage>
        <taxon>unclassified sequences</taxon>
        <taxon>metagenomes</taxon>
        <taxon>organismal metagenomes</taxon>
    </lineage>
</organism>
<accession>A0A6M3JU68</accession>
<evidence type="ECO:0000313" key="2">
    <source>
        <dbReference type="EMBL" id="QJA87038.1"/>
    </source>
</evidence>
<reference evidence="1" key="1">
    <citation type="submission" date="2020-03" db="EMBL/GenBank/DDBJ databases">
        <title>The deep terrestrial virosphere.</title>
        <authorList>
            <person name="Holmfeldt K."/>
            <person name="Nilsson E."/>
            <person name="Simone D."/>
            <person name="Lopez-Fernandez M."/>
            <person name="Wu X."/>
            <person name="de Brujin I."/>
            <person name="Lundin D."/>
            <person name="Andersson A."/>
            <person name="Bertilsson S."/>
            <person name="Dopson M."/>
        </authorList>
    </citation>
    <scope>NUCLEOTIDE SEQUENCE</scope>
    <source>
        <strain evidence="1">MM415A02830</strain>
        <strain evidence="2">MM415B03058</strain>
    </source>
</reference>
<protein>
    <recommendedName>
        <fullName evidence="3">KOW domain-containing protein</fullName>
    </recommendedName>
</protein>